<accession>A0A1Q3EHA4</accession>
<evidence type="ECO:0000313" key="3">
    <source>
        <dbReference type="Proteomes" id="UP000188533"/>
    </source>
</evidence>
<dbReference type="PROSITE" id="PS51257">
    <property type="entry name" value="PROKAR_LIPOPROTEIN"/>
    <property type="match status" value="1"/>
</dbReference>
<protein>
    <submittedName>
        <fullName evidence="2">Carbohydrate-binding module family 21 protein</fullName>
    </submittedName>
</protein>
<reference evidence="2 3" key="2">
    <citation type="submission" date="2017-02" db="EMBL/GenBank/DDBJ databases">
        <title>A genome survey and senescence transcriptome analysis in Lentinula edodes.</title>
        <authorList>
            <person name="Sakamoto Y."/>
            <person name="Nakade K."/>
            <person name="Sato S."/>
            <person name="Yoshida Y."/>
            <person name="Miyazaki K."/>
            <person name="Natsume S."/>
            <person name="Konno N."/>
        </authorList>
    </citation>
    <scope>NUCLEOTIDE SEQUENCE [LARGE SCALE GENOMIC DNA]</scope>
    <source>
        <strain evidence="2 3">NBRC 111202</strain>
    </source>
</reference>
<evidence type="ECO:0000256" key="1">
    <source>
        <dbReference type="SAM" id="MobiDB-lite"/>
    </source>
</evidence>
<evidence type="ECO:0000313" key="2">
    <source>
        <dbReference type="EMBL" id="GAW06534.1"/>
    </source>
</evidence>
<name>A0A1Q3EHA4_LENED</name>
<reference evidence="2 3" key="1">
    <citation type="submission" date="2016-08" db="EMBL/GenBank/DDBJ databases">
        <authorList>
            <consortium name="Lentinula edodes genome sequencing consortium"/>
            <person name="Sakamoto Y."/>
            <person name="Nakade K."/>
            <person name="Sato S."/>
            <person name="Yoshida Y."/>
            <person name="Miyazaki K."/>
            <person name="Natsume S."/>
            <person name="Konno N."/>
        </authorList>
    </citation>
    <scope>NUCLEOTIDE SEQUENCE [LARGE SCALE GENOMIC DNA]</scope>
    <source>
        <strain evidence="2 3">NBRC 111202</strain>
    </source>
</reference>
<proteinExistence type="predicted"/>
<dbReference type="AlphaFoldDB" id="A0A1Q3EHA4"/>
<gene>
    <name evidence="2" type="ORF">LENED_008468</name>
</gene>
<dbReference type="EMBL" id="BDGU01000325">
    <property type="protein sequence ID" value="GAW06534.1"/>
    <property type="molecule type" value="Genomic_DNA"/>
</dbReference>
<organism evidence="2 3">
    <name type="scientific">Lentinula edodes</name>
    <name type="common">Shiitake mushroom</name>
    <name type="synonym">Lentinus edodes</name>
    <dbReference type="NCBI Taxonomy" id="5353"/>
    <lineage>
        <taxon>Eukaryota</taxon>
        <taxon>Fungi</taxon>
        <taxon>Dikarya</taxon>
        <taxon>Basidiomycota</taxon>
        <taxon>Agaricomycotina</taxon>
        <taxon>Agaricomycetes</taxon>
        <taxon>Agaricomycetidae</taxon>
        <taxon>Agaricales</taxon>
        <taxon>Marasmiineae</taxon>
        <taxon>Omphalotaceae</taxon>
        <taxon>Lentinula</taxon>
    </lineage>
</organism>
<feature type="compositionally biased region" description="Basic and acidic residues" evidence="1">
    <location>
        <begin position="202"/>
        <end position="212"/>
    </location>
</feature>
<feature type="region of interest" description="Disordered" evidence="1">
    <location>
        <begin position="133"/>
        <end position="212"/>
    </location>
</feature>
<sequence>MEVFRRWKAVKDLAKFLPSSSTLILTISCDAMEAVEENSGFVNQHPTDVRLHKLSSFFRFGGGASKRPPTSNDEMQLSRPYLLSRHLPGLSHRNQPSSQTFEVLSECLTLSQHHRLPPSLLVHLRPIRGPGAFTPLGSLPRRSSGPSLIGNPRATSATAKRFHFKSSPEVSSSDSSDDDDDDDRGKEGRSNLNQPRKINIGDNDHDDHDDDDRSYAIPPLKLRYSVLHFLHQLVPQVAFSVLLD</sequence>
<dbReference type="Proteomes" id="UP000188533">
    <property type="component" value="Unassembled WGS sequence"/>
</dbReference>
<comment type="caution">
    <text evidence="2">The sequence shown here is derived from an EMBL/GenBank/DDBJ whole genome shotgun (WGS) entry which is preliminary data.</text>
</comment>
<keyword evidence="3" id="KW-1185">Reference proteome</keyword>